<keyword evidence="9" id="KW-1185">Reference proteome</keyword>
<evidence type="ECO:0000313" key="9">
    <source>
        <dbReference type="Proteomes" id="UP000184509"/>
    </source>
</evidence>
<dbReference type="EMBL" id="FQTV01000007">
    <property type="protein sequence ID" value="SHF32117.1"/>
    <property type="molecule type" value="Genomic_DNA"/>
</dbReference>
<keyword evidence="3 6" id="KW-0812">Transmembrane</keyword>
<feature type="transmembrane region" description="Helical" evidence="6">
    <location>
        <begin position="186"/>
        <end position="209"/>
    </location>
</feature>
<dbReference type="STRING" id="1297750.SAMN05444405_10757"/>
<feature type="transmembrane region" description="Helical" evidence="6">
    <location>
        <begin position="249"/>
        <end position="265"/>
    </location>
</feature>
<feature type="transmembrane region" description="Helical" evidence="6">
    <location>
        <begin position="34"/>
        <end position="55"/>
    </location>
</feature>
<dbReference type="GO" id="GO:0005886">
    <property type="term" value="C:plasma membrane"/>
    <property type="evidence" value="ECO:0007669"/>
    <property type="project" value="UniProtKB-SubCell"/>
</dbReference>
<dbReference type="PANTHER" id="PTHR32322:SF18">
    <property type="entry name" value="S-ADENOSYLMETHIONINE_S-ADENOSYLHOMOCYSTEINE TRANSPORTER"/>
    <property type="match status" value="1"/>
</dbReference>
<dbReference type="OrthoDB" id="5729944at2"/>
<feature type="transmembrane region" description="Helical" evidence="6">
    <location>
        <begin position="215"/>
        <end position="237"/>
    </location>
</feature>
<organism evidence="8 9">
    <name type="scientific">Bacteroides luti</name>
    <dbReference type="NCBI Taxonomy" id="1297750"/>
    <lineage>
        <taxon>Bacteria</taxon>
        <taxon>Pseudomonadati</taxon>
        <taxon>Bacteroidota</taxon>
        <taxon>Bacteroidia</taxon>
        <taxon>Bacteroidales</taxon>
        <taxon>Bacteroidaceae</taxon>
        <taxon>Bacteroides</taxon>
    </lineage>
</organism>
<feature type="domain" description="EamA" evidence="7">
    <location>
        <begin position="156"/>
        <end position="286"/>
    </location>
</feature>
<protein>
    <submittedName>
        <fullName evidence="8">Uncharacterized membrane protein</fullName>
    </submittedName>
</protein>
<evidence type="ECO:0000256" key="4">
    <source>
        <dbReference type="ARBA" id="ARBA00022989"/>
    </source>
</evidence>
<feature type="transmembrane region" description="Helical" evidence="6">
    <location>
        <begin position="271"/>
        <end position="290"/>
    </location>
</feature>
<keyword evidence="5 6" id="KW-0472">Membrane</keyword>
<sequence length="314" mass="34826">MEKNSKAILYASVAVLSWSTVATAFKVGLKSLTYFELILIASCTALVIFTIVIIAQKKLVVISSFSSKQWLRFAGIGLLNPVAYYLVLFKSYSLLPAQVAQPINYTWPILLLIMLAIFTRRPIPIPKYIGLIFSLLGVVLISLGAGKSDVFGISVLGILLALFSAVMWATYWMINNKNKDIDGTVSLFMGFLFGTIYLLVAALFVGVNIENTTSLLAGMYVGAFEIAIPFICFGMAIRMTNNPALVNQLCYLSPFMSLFFISIVLGEQIFLSTYIGLILIVGGIVFNQYFAHKITMKLYRTIVKYRITHRAYSS</sequence>
<dbReference type="SUPFAM" id="SSF103481">
    <property type="entry name" value="Multidrug resistance efflux transporter EmrE"/>
    <property type="match status" value="2"/>
</dbReference>
<evidence type="ECO:0000256" key="6">
    <source>
        <dbReference type="SAM" id="Phobius"/>
    </source>
</evidence>
<keyword evidence="2" id="KW-1003">Cell membrane</keyword>
<reference evidence="8 9" key="1">
    <citation type="submission" date="2016-11" db="EMBL/GenBank/DDBJ databases">
        <authorList>
            <person name="Jaros S."/>
            <person name="Januszkiewicz K."/>
            <person name="Wedrychowicz H."/>
        </authorList>
    </citation>
    <scope>NUCLEOTIDE SEQUENCE [LARGE SCALE GENOMIC DNA]</scope>
    <source>
        <strain evidence="8 9">DSM 26991</strain>
    </source>
</reference>
<accession>A0A1M5APT3</accession>
<feature type="transmembrane region" description="Helical" evidence="6">
    <location>
        <begin position="151"/>
        <end position="174"/>
    </location>
</feature>
<dbReference type="InterPro" id="IPR050638">
    <property type="entry name" value="AA-Vitamin_Transporters"/>
</dbReference>
<evidence type="ECO:0000256" key="1">
    <source>
        <dbReference type="ARBA" id="ARBA00004651"/>
    </source>
</evidence>
<dbReference type="AlphaFoldDB" id="A0A1M5APT3"/>
<evidence type="ECO:0000313" key="8">
    <source>
        <dbReference type="EMBL" id="SHF32117.1"/>
    </source>
</evidence>
<feature type="transmembrane region" description="Helical" evidence="6">
    <location>
        <begin position="99"/>
        <end position="118"/>
    </location>
</feature>
<evidence type="ECO:0000256" key="3">
    <source>
        <dbReference type="ARBA" id="ARBA00022692"/>
    </source>
</evidence>
<evidence type="ECO:0000256" key="5">
    <source>
        <dbReference type="ARBA" id="ARBA00023136"/>
    </source>
</evidence>
<dbReference type="Pfam" id="PF00892">
    <property type="entry name" value="EamA"/>
    <property type="match status" value="2"/>
</dbReference>
<name>A0A1M5APT3_9BACE</name>
<gene>
    <name evidence="8" type="ORF">SAMN05444405_10757</name>
</gene>
<comment type="subcellular location">
    <subcellularLocation>
        <location evidence="1">Cell membrane</location>
        <topology evidence="1">Multi-pass membrane protein</topology>
    </subcellularLocation>
</comment>
<dbReference type="InterPro" id="IPR000620">
    <property type="entry name" value="EamA_dom"/>
</dbReference>
<feature type="transmembrane region" description="Helical" evidence="6">
    <location>
        <begin position="70"/>
        <end position="87"/>
    </location>
</feature>
<feature type="domain" description="EamA" evidence="7">
    <location>
        <begin position="6"/>
        <end position="142"/>
    </location>
</feature>
<proteinExistence type="predicted"/>
<evidence type="ECO:0000256" key="2">
    <source>
        <dbReference type="ARBA" id="ARBA00022475"/>
    </source>
</evidence>
<dbReference type="PANTHER" id="PTHR32322">
    <property type="entry name" value="INNER MEMBRANE TRANSPORTER"/>
    <property type="match status" value="1"/>
</dbReference>
<dbReference type="Proteomes" id="UP000184509">
    <property type="component" value="Unassembled WGS sequence"/>
</dbReference>
<feature type="transmembrane region" description="Helical" evidence="6">
    <location>
        <begin position="125"/>
        <end position="145"/>
    </location>
</feature>
<dbReference type="InterPro" id="IPR037185">
    <property type="entry name" value="EmrE-like"/>
</dbReference>
<keyword evidence="4 6" id="KW-1133">Transmembrane helix</keyword>
<dbReference type="RefSeq" id="WP_073401049.1">
    <property type="nucleotide sequence ID" value="NZ_FQTV01000007.1"/>
</dbReference>
<evidence type="ECO:0000259" key="7">
    <source>
        <dbReference type="Pfam" id="PF00892"/>
    </source>
</evidence>